<dbReference type="PANTHER" id="PTHR43756">
    <property type="entry name" value="CHOLINE MONOOXYGENASE, CHLOROPLASTIC"/>
    <property type="match status" value="1"/>
</dbReference>
<gene>
    <name evidence="8" type="ORF">J3U87_33170</name>
</gene>
<dbReference type="CDD" id="cd00680">
    <property type="entry name" value="RHO_alpha_C"/>
    <property type="match status" value="1"/>
</dbReference>
<keyword evidence="2" id="KW-0001">2Fe-2S</keyword>
<dbReference type="PROSITE" id="PS51296">
    <property type="entry name" value="RIESKE"/>
    <property type="match status" value="1"/>
</dbReference>
<keyword evidence="5" id="KW-0408">Iron</keyword>
<name>A0A8A4TNI9_SULCO</name>
<dbReference type="GO" id="GO:0051537">
    <property type="term" value="F:2 iron, 2 sulfur cluster binding"/>
    <property type="evidence" value="ECO:0007669"/>
    <property type="project" value="UniProtKB-KW"/>
</dbReference>
<keyword evidence="6" id="KW-0411">Iron-sulfur</keyword>
<dbReference type="GO" id="GO:0005506">
    <property type="term" value="F:iron ion binding"/>
    <property type="evidence" value="ECO:0007669"/>
    <property type="project" value="InterPro"/>
</dbReference>
<dbReference type="SUPFAM" id="SSF50022">
    <property type="entry name" value="ISP domain"/>
    <property type="match status" value="1"/>
</dbReference>
<proteinExistence type="predicted"/>
<evidence type="ECO:0000313" key="9">
    <source>
        <dbReference type="Proteomes" id="UP000663929"/>
    </source>
</evidence>
<dbReference type="KEGG" id="scor:J3U87_33170"/>
<protein>
    <submittedName>
        <fullName evidence="8">Aromatic ring-hydroxylating dioxygenase subunit alpha</fullName>
    </submittedName>
</protein>
<dbReference type="InterPro" id="IPR001663">
    <property type="entry name" value="Rng_hydr_dOase-A"/>
</dbReference>
<accession>A0A8A4TNI9</accession>
<sequence length="380" mass="43565">MIHLPKSAYTSCDWYDREMRTLFSNTWQFCGFVEDLADPGDWLTVQVGRHNLLVVKGRDHRLRAFHNLCRHRGTQLLRATGKSEKAITCPYHRWTYSLNGELLSVPERQREFPDLDLKKFCLHRASVETWLGMIWVHPKPDAPGLMHWLRDVPDHIGPHRPEELVPYPEGATDHEIAANWKIVVENYIDGYHLAHLHADTLNMYWHARQESRFIGPHFVFYEPLSPEYEANLEKMAPMPLIDHFTPEKPVGAYVPMLFPNLGIAANETMWSIFHVIPLAPDRTRVVTRTRVMPVSELAFYRQYLKSAQYYPSSETSGDDPLASGNFIDEDIYACEQQQKSLASPLFSVGATAKNLEAAVVQFQEHVHAHVTAVPSAATEV</sequence>
<dbReference type="Pfam" id="PF00848">
    <property type="entry name" value="Ring_hydroxyl_A"/>
    <property type="match status" value="1"/>
</dbReference>
<dbReference type="CDD" id="cd03469">
    <property type="entry name" value="Rieske_RO_Alpha_N"/>
    <property type="match status" value="1"/>
</dbReference>
<dbReference type="Proteomes" id="UP000663929">
    <property type="component" value="Chromosome"/>
</dbReference>
<evidence type="ECO:0000256" key="2">
    <source>
        <dbReference type="ARBA" id="ARBA00022714"/>
    </source>
</evidence>
<dbReference type="PRINTS" id="PR00090">
    <property type="entry name" value="RNGDIOXGNASE"/>
</dbReference>
<evidence type="ECO:0000256" key="6">
    <source>
        <dbReference type="ARBA" id="ARBA00023014"/>
    </source>
</evidence>
<dbReference type="InterPro" id="IPR015879">
    <property type="entry name" value="Ring_hydroxy_dOase_asu_C_dom"/>
</dbReference>
<comment type="cofactor">
    <cofactor evidence="1">
        <name>Fe cation</name>
        <dbReference type="ChEBI" id="CHEBI:24875"/>
    </cofactor>
</comment>
<dbReference type="RefSeq" id="WP_237380174.1">
    <property type="nucleotide sequence ID" value="NZ_CP071793.1"/>
</dbReference>
<keyword evidence="9" id="KW-1185">Reference proteome</keyword>
<dbReference type="Gene3D" id="3.90.380.10">
    <property type="entry name" value="Naphthalene 1,2-dioxygenase Alpha Subunit, Chain A, domain 1"/>
    <property type="match status" value="1"/>
</dbReference>
<dbReference type="Pfam" id="PF00355">
    <property type="entry name" value="Rieske"/>
    <property type="match status" value="1"/>
</dbReference>
<dbReference type="PANTHER" id="PTHR43756:SF5">
    <property type="entry name" value="CHOLINE MONOOXYGENASE, CHLOROPLASTIC"/>
    <property type="match status" value="1"/>
</dbReference>
<evidence type="ECO:0000256" key="1">
    <source>
        <dbReference type="ARBA" id="ARBA00001962"/>
    </source>
</evidence>
<keyword evidence="3" id="KW-0479">Metal-binding</keyword>
<dbReference type="InterPro" id="IPR017941">
    <property type="entry name" value="Rieske_2Fe-2S"/>
</dbReference>
<dbReference type="GO" id="GO:0051213">
    <property type="term" value="F:dioxygenase activity"/>
    <property type="evidence" value="ECO:0007669"/>
    <property type="project" value="UniProtKB-KW"/>
</dbReference>
<keyword evidence="8" id="KW-0223">Dioxygenase</keyword>
<evidence type="ECO:0000256" key="3">
    <source>
        <dbReference type="ARBA" id="ARBA00022723"/>
    </source>
</evidence>
<feature type="domain" description="Rieske" evidence="7">
    <location>
        <begin position="27"/>
        <end position="136"/>
    </location>
</feature>
<evidence type="ECO:0000313" key="8">
    <source>
        <dbReference type="EMBL" id="QTD50461.1"/>
    </source>
</evidence>
<keyword evidence="4" id="KW-0560">Oxidoreductase</keyword>
<dbReference type="SUPFAM" id="SSF55961">
    <property type="entry name" value="Bet v1-like"/>
    <property type="match status" value="1"/>
</dbReference>
<evidence type="ECO:0000259" key="7">
    <source>
        <dbReference type="PROSITE" id="PS51296"/>
    </source>
</evidence>
<evidence type="ECO:0000256" key="5">
    <source>
        <dbReference type="ARBA" id="ARBA00023004"/>
    </source>
</evidence>
<dbReference type="EMBL" id="CP071793">
    <property type="protein sequence ID" value="QTD50461.1"/>
    <property type="molecule type" value="Genomic_DNA"/>
</dbReference>
<reference evidence="8" key="1">
    <citation type="submission" date="2021-03" db="EMBL/GenBank/DDBJ databases">
        <title>Acanthopleuribacteraceae sp. M133.</title>
        <authorList>
            <person name="Wang G."/>
        </authorList>
    </citation>
    <scope>NUCLEOTIDE SEQUENCE</scope>
    <source>
        <strain evidence="8">M133</strain>
    </source>
</reference>
<organism evidence="8 9">
    <name type="scientific">Sulfidibacter corallicola</name>
    <dbReference type="NCBI Taxonomy" id="2818388"/>
    <lineage>
        <taxon>Bacteria</taxon>
        <taxon>Pseudomonadati</taxon>
        <taxon>Acidobacteriota</taxon>
        <taxon>Holophagae</taxon>
        <taxon>Acanthopleuribacterales</taxon>
        <taxon>Acanthopleuribacteraceae</taxon>
        <taxon>Sulfidibacter</taxon>
    </lineage>
</organism>
<evidence type="ECO:0000256" key="4">
    <source>
        <dbReference type="ARBA" id="ARBA00023002"/>
    </source>
</evidence>
<dbReference type="Gene3D" id="2.102.10.10">
    <property type="entry name" value="Rieske [2Fe-2S] iron-sulphur domain"/>
    <property type="match status" value="1"/>
</dbReference>
<dbReference type="AlphaFoldDB" id="A0A8A4TNI9"/>
<dbReference type="InterPro" id="IPR036922">
    <property type="entry name" value="Rieske_2Fe-2S_sf"/>
</dbReference>